<feature type="region of interest" description="Disordered" evidence="1">
    <location>
        <begin position="215"/>
        <end position="243"/>
    </location>
</feature>
<feature type="region of interest" description="Disordered" evidence="1">
    <location>
        <begin position="266"/>
        <end position="313"/>
    </location>
</feature>
<evidence type="ECO:0000256" key="1">
    <source>
        <dbReference type="SAM" id="MobiDB-lite"/>
    </source>
</evidence>
<accession>A0A2V0P5I8</accession>
<gene>
    <name evidence="2" type="ORF">Rsub_05862</name>
</gene>
<reference evidence="2 3" key="1">
    <citation type="journal article" date="2018" name="Sci. Rep.">
        <title>Raphidocelis subcapitata (=Pseudokirchneriella subcapitata) provides an insight into genome evolution and environmental adaptations in the Sphaeropleales.</title>
        <authorList>
            <person name="Suzuki S."/>
            <person name="Yamaguchi H."/>
            <person name="Nakajima N."/>
            <person name="Kawachi M."/>
        </authorList>
    </citation>
    <scope>NUCLEOTIDE SEQUENCE [LARGE SCALE GENOMIC DNA]</scope>
    <source>
        <strain evidence="2 3">NIES-35</strain>
    </source>
</reference>
<comment type="caution">
    <text evidence="2">The sequence shown here is derived from an EMBL/GenBank/DDBJ whole genome shotgun (WGS) entry which is preliminary data.</text>
</comment>
<evidence type="ECO:0000313" key="2">
    <source>
        <dbReference type="EMBL" id="GBF93133.1"/>
    </source>
</evidence>
<keyword evidence="3" id="KW-1185">Reference proteome</keyword>
<dbReference type="Proteomes" id="UP000247498">
    <property type="component" value="Unassembled WGS sequence"/>
</dbReference>
<proteinExistence type="predicted"/>
<dbReference type="InParanoid" id="A0A2V0P5I8"/>
<sequence>MAAPANAPAAAAAPPANVAGQLAELKRDAEALQSLIGELFPELFPPKFVSEELTVGGGVVAGCFAAYKLLRIFPLNEAVFSALRHGMLAAASLYLGWRLAAGVGSRLAAAISGHRRRRRALLRRWLAIMERIECLQRLAGAPVAAAGAPAPHQAQLQPPQQPGVATAAAAVAAPAASAAPAAARGALDSVDTAGGAAADSTLEESSSLEIELSTEVQGGAPQQQQQQQQQRRPAWGSGMAGWSQLYGGRGGTSAAAAAAAAPFPGGSPVLLPREALEDAAGSNGSVDEEEDEWVQPQFAGAAGEGAGRGEAAR</sequence>
<evidence type="ECO:0000313" key="3">
    <source>
        <dbReference type="Proteomes" id="UP000247498"/>
    </source>
</evidence>
<feature type="compositionally biased region" description="Gly residues" evidence="1">
    <location>
        <begin position="302"/>
        <end position="313"/>
    </location>
</feature>
<protein>
    <submittedName>
        <fullName evidence="2">Uncharacterized protein</fullName>
    </submittedName>
</protein>
<dbReference type="AlphaFoldDB" id="A0A2V0P5I8"/>
<organism evidence="2 3">
    <name type="scientific">Raphidocelis subcapitata</name>
    <dbReference type="NCBI Taxonomy" id="307507"/>
    <lineage>
        <taxon>Eukaryota</taxon>
        <taxon>Viridiplantae</taxon>
        <taxon>Chlorophyta</taxon>
        <taxon>core chlorophytes</taxon>
        <taxon>Chlorophyceae</taxon>
        <taxon>CS clade</taxon>
        <taxon>Sphaeropleales</taxon>
        <taxon>Selenastraceae</taxon>
        <taxon>Raphidocelis</taxon>
    </lineage>
</organism>
<dbReference type="OrthoDB" id="10596845at2759"/>
<dbReference type="EMBL" id="BDRX01000038">
    <property type="protein sequence ID" value="GBF93133.1"/>
    <property type="molecule type" value="Genomic_DNA"/>
</dbReference>
<name>A0A2V0P5I8_9CHLO</name>
<feature type="compositionally biased region" description="Low complexity" evidence="1">
    <location>
        <begin position="215"/>
        <end position="234"/>
    </location>
</feature>